<proteinExistence type="inferred from homology"/>
<dbReference type="GO" id="GO:0052645">
    <property type="term" value="P:F420-0 metabolic process"/>
    <property type="evidence" value="ECO:0007669"/>
    <property type="project" value="UniProtKB-UniRule"/>
</dbReference>
<evidence type="ECO:0000313" key="7">
    <source>
        <dbReference type="Proteomes" id="UP000460272"/>
    </source>
</evidence>
<name>A0A6P2C509_9ACTN</name>
<comment type="caution">
    <text evidence="6">The sequence shown here is derived from an EMBL/GenBank/DDBJ whole genome shotgun (WGS) entry which is preliminary data.</text>
</comment>
<comment type="similarity">
    <text evidence="5">Belongs to the CofC family.</text>
</comment>
<feature type="binding site" evidence="5">
    <location>
        <position position="194"/>
    </location>
    <ligand>
        <name>phosphoenolpyruvate</name>
        <dbReference type="ChEBI" id="CHEBI:58702"/>
    </ligand>
</feature>
<keyword evidence="4 5" id="KW-0342">GTP-binding</keyword>
<dbReference type="EC" id="2.7.7.105" evidence="5"/>
<keyword evidence="2 5" id="KW-0548">Nucleotidyltransferase</keyword>
<dbReference type="GO" id="GO:0043814">
    <property type="term" value="F:phospholactate guanylyltransferase activity"/>
    <property type="evidence" value="ECO:0007669"/>
    <property type="project" value="InterPro"/>
</dbReference>
<dbReference type="UniPathway" id="UPA00071"/>
<feature type="binding site" evidence="5">
    <location>
        <position position="197"/>
    </location>
    <ligand>
        <name>phosphoenolpyruvate</name>
        <dbReference type="ChEBI" id="CHEBI:58702"/>
    </ligand>
</feature>
<evidence type="ECO:0000256" key="2">
    <source>
        <dbReference type="ARBA" id="ARBA00022695"/>
    </source>
</evidence>
<evidence type="ECO:0000256" key="5">
    <source>
        <dbReference type="HAMAP-Rule" id="MF_02114"/>
    </source>
</evidence>
<dbReference type="PANTHER" id="PTHR40392:SF1">
    <property type="entry name" value="2-PHOSPHO-L-LACTATE GUANYLYLTRANSFERASE"/>
    <property type="match status" value="1"/>
</dbReference>
<evidence type="ECO:0000313" key="6">
    <source>
        <dbReference type="EMBL" id="TVZ06464.1"/>
    </source>
</evidence>
<organism evidence="6 7">
    <name type="scientific">Trebonia kvetii</name>
    <dbReference type="NCBI Taxonomy" id="2480626"/>
    <lineage>
        <taxon>Bacteria</taxon>
        <taxon>Bacillati</taxon>
        <taxon>Actinomycetota</taxon>
        <taxon>Actinomycetes</taxon>
        <taxon>Streptosporangiales</taxon>
        <taxon>Treboniaceae</taxon>
        <taxon>Trebonia</taxon>
    </lineage>
</organism>
<gene>
    <name evidence="5" type="primary">fbiD</name>
    <name evidence="6" type="ORF">EAS64_03310</name>
</gene>
<sequence length="250" mass="25515">MTDTARFSWTVLLPVKVLARAKSRLAVLAGDRRRDLALALASDTVAAVLACPEVRQVIVVTSDPIAGPRLAALGAIVVPDEPADLRGDIVSLDGVPVPGRPGVQAAGRDGEMGLQDELNAALRHGASLAARRWPGTSIAALTADLPSLDPAELSAALRAASALGRAAFVPDAACVGTTLYAVPWDGGEFLPSFGGASRARHASSGAAELDLDDMAGLRRDVDTPDDLRTALALGTGPHTAALAAELLADA</sequence>
<dbReference type="GO" id="GO:0005525">
    <property type="term" value="F:GTP binding"/>
    <property type="evidence" value="ECO:0007669"/>
    <property type="project" value="UniProtKB-KW"/>
</dbReference>
<comment type="catalytic activity">
    <reaction evidence="5">
        <text>phosphoenolpyruvate + GTP + H(+) = enolpyruvoyl-2-diphospho-5'-guanosine + diphosphate</text>
        <dbReference type="Rhea" id="RHEA:30519"/>
        <dbReference type="ChEBI" id="CHEBI:15378"/>
        <dbReference type="ChEBI" id="CHEBI:33019"/>
        <dbReference type="ChEBI" id="CHEBI:37565"/>
        <dbReference type="ChEBI" id="CHEBI:58702"/>
        <dbReference type="ChEBI" id="CHEBI:143701"/>
        <dbReference type="EC" id="2.7.7.105"/>
    </reaction>
</comment>
<accession>A0A6P2C509</accession>
<dbReference type="RefSeq" id="WP_145851219.1">
    <property type="nucleotide sequence ID" value="NZ_RPFW01000001.1"/>
</dbReference>
<dbReference type="InterPro" id="IPR002835">
    <property type="entry name" value="CofC"/>
</dbReference>
<comment type="function">
    <text evidence="5">Guanylyltransferase that catalyzes the activation of phosphoenolpyruvate (PEP) as enolpyruvoyl-2-diphospho-5'-guanosine, via the condensation of PEP with GTP. It is involved in the biosynthesis of coenzyme F420, a hydride carrier cofactor.</text>
</comment>
<dbReference type="InterPro" id="IPR029044">
    <property type="entry name" value="Nucleotide-diphossugar_trans"/>
</dbReference>
<dbReference type="HAMAP" id="MF_02114">
    <property type="entry name" value="CofC"/>
    <property type="match status" value="1"/>
</dbReference>
<dbReference type="Proteomes" id="UP000460272">
    <property type="component" value="Unassembled WGS sequence"/>
</dbReference>
<dbReference type="SUPFAM" id="SSF53448">
    <property type="entry name" value="Nucleotide-diphospho-sugar transferases"/>
    <property type="match status" value="1"/>
</dbReference>
<dbReference type="Gene3D" id="3.90.550.10">
    <property type="entry name" value="Spore Coat Polysaccharide Biosynthesis Protein SpsA, Chain A"/>
    <property type="match status" value="1"/>
</dbReference>
<feature type="binding site" evidence="5">
    <location>
        <position position="177"/>
    </location>
    <ligand>
        <name>phosphoenolpyruvate</name>
        <dbReference type="ChEBI" id="CHEBI:58702"/>
    </ligand>
</feature>
<comment type="pathway">
    <text evidence="5">Cofactor biosynthesis; coenzyme F420 biosynthesis.</text>
</comment>
<keyword evidence="1 5" id="KW-0808">Transferase</keyword>
<keyword evidence="3 5" id="KW-0547">Nucleotide-binding</keyword>
<reference evidence="6 7" key="1">
    <citation type="submission" date="2018-11" db="EMBL/GenBank/DDBJ databases">
        <title>Trebonia kvetii gen.nov., sp.nov., a novel acidophilic actinobacterium, and proposal of the new actinobacterial family Treboniaceae fam. nov.</title>
        <authorList>
            <person name="Rapoport D."/>
            <person name="Sagova-Mareckova M."/>
            <person name="Sedlacek I."/>
            <person name="Provaznik J."/>
            <person name="Kralova S."/>
            <person name="Pavlinic D."/>
            <person name="Benes V."/>
            <person name="Kopecky J."/>
        </authorList>
    </citation>
    <scope>NUCLEOTIDE SEQUENCE [LARGE SCALE GENOMIC DNA]</scope>
    <source>
        <strain evidence="6 7">15Tr583</strain>
    </source>
</reference>
<protein>
    <recommendedName>
        <fullName evidence="5">Phosphoenolpyruvate guanylyltransferase</fullName>
        <shortName evidence="5">PEP guanylyltransferase</shortName>
        <ecNumber evidence="5">2.7.7.105</ecNumber>
    </recommendedName>
</protein>
<dbReference type="PANTHER" id="PTHR40392">
    <property type="entry name" value="2-PHOSPHO-L-LACTATE GUANYLYLTRANSFERASE"/>
    <property type="match status" value="1"/>
</dbReference>
<keyword evidence="7" id="KW-1185">Reference proteome</keyword>
<evidence type="ECO:0000256" key="1">
    <source>
        <dbReference type="ARBA" id="ARBA00022679"/>
    </source>
</evidence>
<dbReference type="AlphaFoldDB" id="A0A6P2C509"/>
<evidence type="ECO:0000256" key="4">
    <source>
        <dbReference type="ARBA" id="ARBA00023134"/>
    </source>
</evidence>
<evidence type="ECO:0000256" key="3">
    <source>
        <dbReference type="ARBA" id="ARBA00022741"/>
    </source>
</evidence>
<dbReference type="EMBL" id="RPFW01000001">
    <property type="protein sequence ID" value="TVZ06464.1"/>
    <property type="molecule type" value="Genomic_DNA"/>
</dbReference>
<dbReference type="OrthoDB" id="9151145at2"/>